<evidence type="ECO:0000313" key="2">
    <source>
        <dbReference type="Proteomes" id="UP000824120"/>
    </source>
</evidence>
<name>A0A9J5WPV0_SOLCO</name>
<sequence>MHNFEDKFSKNKVKNQLYPPIILGSPFINVIYPLTSTDSEGFSATYKDNDITYSFVTNPITRAINALINMKQNYIDSLQL</sequence>
<comment type="caution">
    <text evidence="1">The sequence shown here is derived from an EMBL/GenBank/DDBJ whole genome shotgun (WGS) entry which is preliminary data.</text>
</comment>
<gene>
    <name evidence="1" type="ORF">H5410_057068</name>
</gene>
<dbReference type="Proteomes" id="UP000824120">
    <property type="component" value="Chromosome 11"/>
</dbReference>
<evidence type="ECO:0000313" key="1">
    <source>
        <dbReference type="EMBL" id="KAG5576934.1"/>
    </source>
</evidence>
<organism evidence="1 2">
    <name type="scientific">Solanum commersonii</name>
    <name type="common">Commerson's wild potato</name>
    <name type="synonym">Commerson's nightshade</name>
    <dbReference type="NCBI Taxonomy" id="4109"/>
    <lineage>
        <taxon>Eukaryota</taxon>
        <taxon>Viridiplantae</taxon>
        <taxon>Streptophyta</taxon>
        <taxon>Embryophyta</taxon>
        <taxon>Tracheophyta</taxon>
        <taxon>Spermatophyta</taxon>
        <taxon>Magnoliopsida</taxon>
        <taxon>eudicotyledons</taxon>
        <taxon>Gunneridae</taxon>
        <taxon>Pentapetalae</taxon>
        <taxon>asterids</taxon>
        <taxon>lamiids</taxon>
        <taxon>Solanales</taxon>
        <taxon>Solanaceae</taxon>
        <taxon>Solanoideae</taxon>
        <taxon>Solaneae</taxon>
        <taxon>Solanum</taxon>
    </lineage>
</organism>
<accession>A0A9J5WPV0</accession>
<keyword evidence="2" id="KW-1185">Reference proteome</keyword>
<protein>
    <submittedName>
        <fullName evidence="1">Uncharacterized protein</fullName>
    </submittedName>
</protein>
<proteinExistence type="predicted"/>
<dbReference type="AlphaFoldDB" id="A0A9J5WPV0"/>
<dbReference type="EMBL" id="JACXVP010000011">
    <property type="protein sequence ID" value="KAG5576934.1"/>
    <property type="molecule type" value="Genomic_DNA"/>
</dbReference>
<reference evidence="1 2" key="1">
    <citation type="submission" date="2020-09" db="EMBL/GenBank/DDBJ databases">
        <title>De no assembly of potato wild relative species, Solanum commersonii.</title>
        <authorList>
            <person name="Cho K."/>
        </authorList>
    </citation>
    <scope>NUCLEOTIDE SEQUENCE [LARGE SCALE GENOMIC DNA]</scope>
    <source>
        <strain evidence="1">LZ3.2</strain>
        <tissue evidence="1">Leaf</tissue>
    </source>
</reference>